<evidence type="ECO:0000313" key="3">
    <source>
        <dbReference type="Proteomes" id="UP001139369"/>
    </source>
</evidence>
<evidence type="ECO:0000313" key="2">
    <source>
        <dbReference type="EMBL" id="MCI2228850.1"/>
    </source>
</evidence>
<evidence type="ECO:0000256" key="1">
    <source>
        <dbReference type="SAM" id="Phobius"/>
    </source>
</evidence>
<proteinExistence type="predicted"/>
<keyword evidence="1" id="KW-0812">Transmembrane</keyword>
<name>A0A9X1VQI9_9FLAO</name>
<sequence length="309" mass="36223">MNSFFWFIVLLIGTILIIIVSIFAISLLWKSGKGEDFTSTFLETFSNYKISIKDLIQTVVSIIAIFLASYAITKDSIRDKESSIRFSETSKTEKLQHKEIIKVYNEQKELLVKYKESSDLMLKQLKIQAKVAKLQFENQKILTQPGVNINSQAQDVKNTYLKFEEEEWLMPEVILQLHNFGSRIAKNVKTEIKFISPNSKTIHQMNQSTEPFLYPKAQMLKWYFPVINIKDNNFFMFVTYLEWTDEFNSNKKFKQTLYSKCLRENNGTYTIGTATGEYLKLIEEILENPSKTINNSEIIRKYMYDTFNK</sequence>
<gene>
    <name evidence="2" type="ORF">MC378_06690</name>
</gene>
<dbReference type="Proteomes" id="UP001139369">
    <property type="component" value="Unassembled WGS sequence"/>
</dbReference>
<feature type="transmembrane region" description="Helical" evidence="1">
    <location>
        <begin position="50"/>
        <end position="72"/>
    </location>
</feature>
<dbReference type="AlphaFoldDB" id="A0A9X1VQI9"/>
<organism evidence="2 3">
    <name type="scientific">Polaribacter marinus</name>
    <dbReference type="NCBI Taxonomy" id="2916838"/>
    <lineage>
        <taxon>Bacteria</taxon>
        <taxon>Pseudomonadati</taxon>
        <taxon>Bacteroidota</taxon>
        <taxon>Flavobacteriia</taxon>
        <taxon>Flavobacteriales</taxon>
        <taxon>Flavobacteriaceae</taxon>
    </lineage>
</organism>
<comment type="caution">
    <text evidence="2">The sequence shown here is derived from an EMBL/GenBank/DDBJ whole genome shotgun (WGS) entry which is preliminary data.</text>
</comment>
<keyword evidence="3" id="KW-1185">Reference proteome</keyword>
<feature type="transmembrane region" description="Helical" evidence="1">
    <location>
        <begin position="6"/>
        <end position="29"/>
    </location>
</feature>
<keyword evidence="1" id="KW-0472">Membrane</keyword>
<reference evidence="2" key="1">
    <citation type="submission" date="2022-02" db="EMBL/GenBank/DDBJ databases">
        <title>Polaribacter sp. MSW13, isolated from seawater.</title>
        <authorList>
            <person name="Kristyanto S."/>
            <person name="Jung J."/>
            <person name="Jeon C.O."/>
        </authorList>
    </citation>
    <scope>NUCLEOTIDE SEQUENCE</scope>
    <source>
        <strain evidence="2">MSW13</strain>
    </source>
</reference>
<dbReference type="EMBL" id="JAKQYM010000004">
    <property type="protein sequence ID" value="MCI2228850.1"/>
    <property type="molecule type" value="Genomic_DNA"/>
</dbReference>
<protein>
    <submittedName>
        <fullName evidence="2">Uncharacterized protein</fullName>
    </submittedName>
</protein>
<dbReference type="RefSeq" id="WP_242177982.1">
    <property type="nucleotide sequence ID" value="NZ_JAKQYM010000004.1"/>
</dbReference>
<accession>A0A9X1VQI9</accession>
<keyword evidence="1" id="KW-1133">Transmembrane helix</keyword>